<gene>
    <name evidence="1" type="ORF">LAME_0H02366G</name>
</gene>
<evidence type="ECO:0000313" key="1">
    <source>
        <dbReference type="EMBL" id="SCV02523.1"/>
    </source>
</evidence>
<sequence>MRAVPVPRKSRTRFVRRKTGQIYQIVSFRKIRRKYNLHHIHRLHRKNTRSVRHKQFDGNKLMTPLVIDDYVNMRSGLESPTAKNKPLLIASFPNGYSRSPRVKVLQKNKLYRLWISRRRYRLRKYNPGLPKCRAQGQETDYDECVRSCRVIKKQASKYADVKFNFERPNVVKTVCIPVDHLKDRKPQFLEFHPDRSIRLDEFTSLSRARNSQLDSTELVEVHMEAGPGFLSLVKRRVISEIEKLHWRVSEIMPRTSLSKHPDVIIWSRIVPAKDIANDPSDAGAQTLHEKLCALVEASKLAGNALNSYSRMLQKLETVSPGATRTIRRATARHVAR</sequence>
<protein>
    <submittedName>
        <fullName evidence="1">LAME_0H02366g1_1</fullName>
    </submittedName>
</protein>
<evidence type="ECO:0000313" key="2">
    <source>
        <dbReference type="Proteomes" id="UP000191144"/>
    </source>
</evidence>
<name>A0A1G4KDE3_9SACH</name>
<dbReference type="EMBL" id="LT598480">
    <property type="protein sequence ID" value="SCV02523.1"/>
    <property type="molecule type" value="Genomic_DNA"/>
</dbReference>
<dbReference type="Proteomes" id="UP000191144">
    <property type="component" value="Chromosome H"/>
</dbReference>
<reference evidence="2" key="1">
    <citation type="submission" date="2016-03" db="EMBL/GenBank/DDBJ databases">
        <authorList>
            <person name="Devillers Hugo."/>
        </authorList>
    </citation>
    <scope>NUCLEOTIDE SEQUENCE [LARGE SCALE GENOMIC DNA]</scope>
</reference>
<accession>A0A1G4KDE3</accession>
<dbReference type="OrthoDB" id="4058291at2759"/>
<organism evidence="1 2">
    <name type="scientific">Lachancea meyersii CBS 8951</name>
    <dbReference type="NCBI Taxonomy" id="1266667"/>
    <lineage>
        <taxon>Eukaryota</taxon>
        <taxon>Fungi</taxon>
        <taxon>Dikarya</taxon>
        <taxon>Ascomycota</taxon>
        <taxon>Saccharomycotina</taxon>
        <taxon>Saccharomycetes</taxon>
        <taxon>Saccharomycetales</taxon>
        <taxon>Saccharomycetaceae</taxon>
        <taxon>Lachancea</taxon>
    </lineage>
</organism>
<dbReference type="AlphaFoldDB" id="A0A1G4KDE3"/>
<proteinExistence type="predicted"/>
<keyword evidence="2" id="KW-1185">Reference proteome</keyword>